<name>A0A8B6DB03_MYTGA</name>
<feature type="region of interest" description="Disordered" evidence="14">
    <location>
        <begin position="322"/>
        <end position="349"/>
    </location>
</feature>
<keyword evidence="5" id="KW-0969">Cilium</keyword>
<keyword evidence="4 13" id="KW-0175">Coiled coil</keyword>
<evidence type="ECO:0000256" key="4">
    <source>
        <dbReference type="ARBA" id="ARBA00023054"/>
    </source>
</evidence>
<evidence type="ECO:0000256" key="8">
    <source>
        <dbReference type="ARBA" id="ARBA00037841"/>
    </source>
</evidence>
<comment type="function">
    <text evidence="12">Component of the nexin-dynein regulatory complex (N-DRC), a key regulator of ciliary/flagellar motility which maintains the alignment and integrity of the distal axoneme and regulates microtubule sliding in motile axonemes. Plays a critical role in the assembly of N-DRC and also stabilizes the assembly of multiple inner dynein arms and radial spokes. Coassembles with DRC1 to form a central scaffold needed for assembly of the N-DRC and its attachment to the outer doublet microtubules.</text>
</comment>
<organism evidence="16 17">
    <name type="scientific">Mytilus galloprovincialis</name>
    <name type="common">Mediterranean mussel</name>
    <dbReference type="NCBI Taxonomy" id="29158"/>
    <lineage>
        <taxon>Eukaryota</taxon>
        <taxon>Metazoa</taxon>
        <taxon>Spiralia</taxon>
        <taxon>Lophotrochozoa</taxon>
        <taxon>Mollusca</taxon>
        <taxon>Bivalvia</taxon>
        <taxon>Autobranchia</taxon>
        <taxon>Pteriomorphia</taxon>
        <taxon>Mytilida</taxon>
        <taxon>Mytiloidea</taxon>
        <taxon>Mytilidae</taxon>
        <taxon>Mytilinae</taxon>
        <taxon>Mytilus</taxon>
    </lineage>
</organism>
<reference evidence="16" key="1">
    <citation type="submission" date="2018-11" db="EMBL/GenBank/DDBJ databases">
        <authorList>
            <person name="Alioto T."/>
            <person name="Alioto T."/>
        </authorList>
    </citation>
    <scope>NUCLEOTIDE SEQUENCE</scope>
</reference>
<gene>
    <name evidence="16" type="ORF">MGAL_10B079140</name>
</gene>
<evidence type="ECO:0000256" key="5">
    <source>
        <dbReference type="ARBA" id="ARBA00023069"/>
    </source>
</evidence>
<comment type="subcellular location">
    <subcellularLocation>
        <location evidence="1">Cytoplasm</location>
        <location evidence="1">Cytoskeleton</location>
        <location evidence="1">Flagellum axoneme</location>
    </subcellularLocation>
    <subcellularLocation>
        <location evidence="8">Cytoplasm</location>
        <location evidence="8">Cytoskeleton</location>
        <location evidence="8">Flagellum basal body</location>
    </subcellularLocation>
</comment>
<dbReference type="Proteomes" id="UP000596742">
    <property type="component" value="Unassembled WGS sequence"/>
</dbReference>
<evidence type="ECO:0000256" key="11">
    <source>
        <dbReference type="ARBA" id="ARBA00041517"/>
    </source>
</evidence>
<keyword evidence="2" id="KW-0963">Cytoplasm</keyword>
<keyword evidence="6" id="KW-0206">Cytoskeleton</keyword>
<evidence type="ECO:0000256" key="9">
    <source>
        <dbReference type="ARBA" id="ARBA00038424"/>
    </source>
</evidence>
<evidence type="ECO:0000313" key="17">
    <source>
        <dbReference type="Proteomes" id="UP000596742"/>
    </source>
</evidence>
<comment type="similarity">
    <text evidence="9">Belongs to the DRC2 family.</text>
</comment>
<dbReference type="PANTHER" id="PTHR21625">
    <property type="entry name" value="NYD-SP28 PROTEIN"/>
    <property type="match status" value="1"/>
</dbReference>
<evidence type="ECO:0000256" key="14">
    <source>
        <dbReference type="SAM" id="MobiDB-lite"/>
    </source>
</evidence>
<dbReference type="AlphaFoldDB" id="A0A8B6DB03"/>
<evidence type="ECO:0000256" key="10">
    <source>
        <dbReference type="ARBA" id="ARBA00040899"/>
    </source>
</evidence>
<evidence type="ECO:0000256" key="13">
    <source>
        <dbReference type="SAM" id="Coils"/>
    </source>
</evidence>
<evidence type="ECO:0000256" key="6">
    <source>
        <dbReference type="ARBA" id="ARBA00023212"/>
    </source>
</evidence>
<evidence type="ECO:0000259" key="15">
    <source>
        <dbReference type="Pfam" id="PF14772"/>
    </source>
</evidence>
<comment type="caution">
    <text evidence="16">The sequence shown here is derived from an EMBL/GenBank/DDBJ whole genome shotgun (WGS) entry which is preliminary data.</text>
</comment>
<dbReference type="GO" id="GO:0070286">
    <property type="term" value="P:axonemal dynein complex assembly"/>
    <property type="evidence" value="ECO:0007669"/>
    <property type="project" value="InterPro"/>
</dbReference>
<evidence type="ECO:0000256" key="1">
    <source>
        <dbReference type="ARBA" id="ARBA00004611"/>
    </source>
</evidence>
<feature type="coiled-coil region" evidence="13">
    <location>
        <begin position="79"/>
        <end position="124"/>
    </location>
</feature>
<dbReference type="EMBL" id="UYJE01003101">
    <property type="protein sequence ID" value="VDI16576.1"/>
    <property type="molecule type" value="Genomic_DNA"/>
</dbReference>
<dbReference type="InterPro" id="IPR039505">
    <property type="entry name" value="DRC1/2_N"/>
</dbReference>
<protein>
    <recommendedName>
        <fullName evidence="10">Dynein regulatory complex subunit 2</fullName>
    </recommendedName>
    <alternativeName>
        <fullName evidence="11">Coiled-coil domain-containing protein 65</fullName>
    </alternativeName>
</protein>
<dbReference type="PANTHER" id="PTHR21625:SF0">
    <property type="entry name" value="DYNEIN REGULATORY COMPLEX SUBUNIT 2"/>
    <property type="match status" value="1"/>
</dbReference>
<feature type="compositionally biased region" description="Basic and acidic residues" evidence="14">
    <location>
        <begin position="16"/>
        <end position="37"/>
    </location>
</feature>
<feature type="domain" description="Dynein regulatory complex protein 1/2 N-terminal" evidence="15">
    <location>
        <begin position="29"/>
        <end position="128"/>
    </location>
</feature>
<proteinExistence type="inferred from homology"/>
<dbReference type="Pfam" id="PF14772">
    <property type="entry name" value="NYD-SP28"/>
    <property type="match status" value="1"/>
</dbReference>
<keyword evidence="7" id="KW-0966">Cell projection</keyword>
<evidence type="ECO:0000256" key="12">
    <source>
        <dbReference type="ARBA" id="ARBA00045865"/>
    </source>
</evidence>
<evidence type="ECO:0000256" key="7">
    <source>
        <dbReference type="ARBA" id="ARBA00023273"/>
    </source>
</evidence>
<dbReference type="InterPro" id="IPR039750">
    <property type="entry name" value="DRC1/DRC2"/>
</dbReference>
<accession>A0A8B6DB03</accession>
<evidence type="ECO:0000256" key="2">
    <source>
        <dbReference type="ARBA" id="ARBA00022490"/>
    </source>
</evidence>
<dbReference type="GO" id="GO:0003352">
    <property type="term" value="P:regulation of cilium movement"/>
    <property type="evidence" value="ECO:0007669"/>
    <property type="project" value="TreeGrafter"/>
</dbReference>
<keyword evidence="3" id="KW-0282">Flagellum</keyword>
<dbReference type="GO" id="GO:0005858">
    <property type="term" value="C:axonemal dynein complex"/>
    <property type="evidence" value="ECO:0007669"/>
    <property type="project" value="InterPro"/>
</dbReference>
<feature type="region of interest" description="Disordered" evidence="14">
    <location>
        <begin position="1"/>
        <end position="37"/>
    </location>
</feature>
<dbReference type="GO" id="GO:0060285">
    <property type="term" value="P:cilium-dependent cell motility"/>
    <property type="evidence" value="ECO:0007669"/>
    <property type="project" value="TreeGrafter"/>
</dbReference>
<evidence type="ECO:0000256" key="3">
    <source>
        <dbReference type="ARBA" id="ARBA00022846"/>
    </source>
</evidence>
<sequence>MPKKKGGKKSGGKLSKMTEEERLAYEEQKRLGEEEMKKKKEDMLTQFLKDKLSKEERATKYNLNKLNHQWRNIMREAKSKELRKEIEILSQTFERIVDRKDATIKSLAKDLQEAEEQYAMALRSHLQAVDSLFDIQEERLNKLQIYYEDELALIQEEFDTERALMIEQHGIEMNDIADILFAMDQNFQDRENEARAEFESFCDEIKNKDTEEKHGLKVLLFEKQKELMRQFEQALDAYLNSTKSRKNEFEEYKRKDDHAAQEIDSQMRRINKLSDNISQLKKKMMANAKECEERNKQLKEEREKMLAHFQDLKAQMNKLRERERDKLTKMTLESNSAMKELKRQNEKVC</sequence>
<feature type="compositionally biased region" description="Basic residues" evidence="14">
    <location>
        <begin position="1"/>
        <end position="11"/>
    </location>
</feature>
<feature type="compositionally biased region" description="Basic and acidic residues" evidence="14">
    <location>
        <begin position="339"/>
        <end position="349"/>
    </location>
</feature>
<evidence type="ECO:0000313" key="16">
    <source>
        <dbReference type="EMBL" id="VDI16576.1"/>
    </source>
</evidence>
<keyword evidence="17" id="KW-1185">Reference proteome</keyword>